<organism evidence="1">
    <name type="scientific">Octopus bimaculoides</name>
    <name type="common">California two-spotted octopus</name>
    <dbReference type="NCBI Taxonomy" id="37653"/>
    <lineage>
        <taxon>Eukaryota</taxon>
        <taxon>Metazoa</taxon>
        <taxon>Spiralia</taxon>
        <taxon>Lophotrochozoa</taxon>
        <taxon>Mollusca</taxon>
        <taxon>Cephalopoda</taxon>
        <taxon>Coleoidea</taxon>
        <taxon>Octopodiformes</taxon>
        <taxon>Octopoda</taxon>
        <taxon>Incirrata</taxon>
        <taxon>Octopodidae</taxon>
        <taxon>Octopus</taxon>
    </lineage>
</organism>
<protein>
    <submittedName>
        <fullName evidence="1">Uncharacterized protein</fullName>
    </submittedName>
</protein>
<reference evidence="1" key="1">
    <citation type="submission" date="2015-07" db="EMBL/GenBank/DDBJ databases">
        <title>MeaNS - Measles Nucleotide Surveillance Program.</title>
        <authorList>
            <person name="Tran T."/>
            <person name="Druce J."/>
        </authorList>
    </citation>
    <scope>NUCLEOTIDE SEQUENCE</scope>
    <source>
        <strain evidence="1">UCB-OBI-ISO-001</strain>
        <tissue evidence="1">Gonad</tissue>
    </source>
</reference>
<dbReference type="EMBL" id="KQ429720">
    <property type="protein sequence ID" value="KOF65217.1"/>
    <property type="molecule type" value="Genomic_DNA"/>
</dbReference>
<sequence length="54" mass="6080">MIKELKKFKGAPFGTQRIRFDASGVHPAFKNRGSISCAPISDEFYSKSVSRIFQ</sequence>
<gene>
    <name evidence="1" type="ORF">OCBIM_22016170mg</name>
</gene>
<accession>A0A0L8FKL4</accession>
<dbReference type="AlphaFoldDB" id="A0A0L8FKL4"/>
<name>A0A0L8FKL4_OCTBM</name>
<proteinExistence type="predicted"/>
<evidence type="ECO:0000313" key="1">
    <source>
        <dbReference type="EMBL" id="KOF65217.1"/>
    </source>
</evidence>